<protein>
    <recommendedName>
        <fullName evidence="4">Reverse transcriptase</fullName>
    </recommendedName>
</protein>
<proteinExistence type="predicted"/>
<sequence>MEQRPDGWKSKLLNIAGLTTLIKSVTLAIPLYTIQCLKLPSSTCDKIDRLQRDFLWGSYPENQKLHIIKWSVVFSLQNIGGLGIREAADINRALLAKLAWRILHSPAPISASPIWKAITVGVRALIKGLRWRIGNG</sequence>
<gene>
    <name evidence="2" type="ORF">Syun_029383</name>
</gene>
<organism evidence="2 3">
    <name type="scientific">Stephania yunnanensis</name>
    <dbReference type="NCBI Taxonomy" id="152371"/>
    <lineage>
        <taxon>Eukaryota</taxon>
        <taxon>Viridiplantae</taxon>
        <taxon>Streptophyta</taxon>
        <taxon>Embryophyta</taxon>
        <taxon>Tracheophyta</taxon>
        <taxon>Spermatophyta</taxon>
        <taxon>Magnoliopsida</taxon>
        <taxon>Ranunculales</taxon>
        <taxon>Menispermaceae</taxon>
        <taxon>Menispermoideae</taxon>
        <taxon>Cissampelideae</taxon>
        <taxon>Stephania</taxon>
    </lineage>
</organism>
<feature type="transmembrane region" description="Helical" evidence="1">
    <location>
        <begin position="12"/>
        <end position="34"/>
    </location>
</feature>
<comment type="caution">
    <text evidence="2">The sequence shown here is derived from an EMBL/GenBank/DDBJ whole genome shotgun (WGS) entry which is preliminary data.</text>
</comment>
<reference evidence="2 3" key="1">
    <citation type="submission" date="2024-01" db="EMBL/GenBank/DDBJ databases">
        <title>Genome assemblies of Stephania.</title>
        <authorList>
            <person name="Yang L."/>
        </authorList>
    </citation>
    <scope>NUCLEOTIDE SEQUENCE [LARGE SCALE GENOMIC DNA]</scope>
    <source>
        <strain evidence="2">YNDBR</strain>
        <tissue evidence="2">Leaf</tissue>
    </source>
</reference>
<dbReference type="EMBL" id="JBBNAF010000013">
    <property type="protein sequence ID" value="KAK9086989.1"/>
    <property type="molecule type" value="Genomic_DNA"/>
</dbReference>
<name>A0AAP0E5H3_9MAGN</name>
<keyword evidence="1" id="KW-0812">Transmembrane</keyword>
<dbReference type="AlphaFoldDB" id="A0AAP0E5H3"/>
<evidence type="ECO:0008006" key="4">
    <source>
        <dbReference type="Google" id="ProtNLM"/>
    </source>
</evidence>
<keyword evidence="1" id="KW-0472">Membrane</keyword>
<dbReference type="PANTHER" id="PTHR33116:SF86">
    <property type="entry name" value="REVERSE TRANSCRIPTASE DOMAIN-CONTAINING PROTEIN"/>
    <property type="match status" value="1"/>
</dbReference>
<evidence type="ECO:0000313" key="3">
    <source>
        <dbReference type="Proteomes" id="UP001420932"/>
    </source>
</evidence>
<evidence type="ECO:0000313" key="2">
    <source>
        <dbReference type="EMBL" id="KAK9086989.1"/>
    </source>
</evidence>
<dbReference type="PANTHER" id="PTHR33116">
    <property type="entry name" value="REVERSE TRANSCRIPTASE ZINC-BINDING DOMAIN-CONTAINING PROTEIN-RELATED-RELATED"/>
    <property type="match status" value="1"/>
</dbReference>
<dbReference type="Proteomes" id="UP001420932">
    <property type="component" value="Unassembled WGS sequence"/>
</dbReference>
<keyword evidence="1" id="KW-1133">Transmembrane helix</keyword>
<evidence type="ECO:0000256" key="1">
    <source>
        <dbReference type="SAM" id="Phobius"/>
    </source>
</evidence>
<keyword evidence="3" id="KW-1185">Reference proteome</keyword>
<accession>A0AAP0E5H3</accession>